<dbReference type="SUPFAM" id="SSF56601">
    <property type="entry name" value="beta-lactamase/transpeptidase-like"/>
    <property type="match status" value="1"/>
</dbReference>
<dbReference type="RefSeq" id="WP_013629447.1">
    <property type="nucleotide sequence ID" value="NC_015174.1"/>
</dbReference>
<dbReference type="InterPro" id="IPR021860">
    <property type="entry name" value="Peptidase_S12_Pab87-rel_C"/>
</dbReference>
<dbReference type="EMBL" id="CP002546">
    <property type="protein sequence ID" value="ADY60726.1"/>
    <property type="molecule type" value="Genomic_DNA"/>
</dbReference>
<dbReference type="PROSITE" id="PS51257">
    <property type="entry name" value="PROKAR_LIPOPROTEIN"/>
    <property type="match status" value="1"/>
</dbReference>
<keyword evidence="5" id="KW-1185">Reference proteome</keyword>
<dbReference type="PANTHER" id="PTHR46825">
    <property type="entry name" value="D-ALANYL-D-ALANINE-CARBOXYPEPTIDASE/ENDOPEPTIDASE AMPH"/>
    <property type="match status" value="1"/>
</dbReference>
<dbReference type="KEGG" id="pbs:Plabr_3129"/>
<dbReference type="eggNOG" id="COG1680">
    <property type="taxonomic scope" value="Bacteria"/>
</dbReference>
<accession>F0SIQ2</accession>
<evidence type="ECO:0000256" key="1">
    <source>
        <dbReference type="SAM" id="SignalP"/>
    </source>
</evidence>
<dbReference type="InterPro" id="IPR001466">
    <property type="entry name" value="Beta-lactam-related"/>
</dbReference>
<name>F0SIQ2_RUBBR</name>
<dbReference type="PANTHER" id="PTHR46825:SF15">
    <property type="entry name" value="BETA-LACTAMASE-RELATED DOMAIN-CONTAINING PROTEIN"/>
    <property type="match status" value="1"/>
</dbReference>
<dbReference type="OrthoDB" id="284523at2"/>
<evidence type="ECO:0000313" key="4">
    <source>
        <dbReference type="EMBL" id="ADY60726.1"/>
    </source>
</evidence>
<evidence type="ECO:0000259" key="3">
    <source>
        <dbReference type="Pfam" id="PF11954"/>
    </source>
</evidence>
<feature type="chain" id="PRO_5003257003" evidence="1">
    <location>
        <begin position="25"/>
        <end position="500"/>
    </location>
</feature>
<feature type="domain" description="Peptidase S12 Pab87-related C-terminal" evidence="3">
    <location>
        <begin position="408"/>
        <end position="490"/>
    </location>
</feature>
<sequence length="500" mass="54962">MFFSRLTGILTLLALLACPTVSQAAPPQGLEEFINQTMAHYEVPGAAVAVVKDGEVVFLKGFGVRDIGSDQPVDEHTLFMLASVSKTFTAGLAGTFVDEQKLDWDEPVVSYIPQLQLFDPYASRNVTIRDFLSHRSGLPAFTGDLLEKQGYSREEILHRLRYLEPACTFRERAGYSNPGFLIAGMTTAAVGNASWDELMQTRLLQPLGMKDSGTTQADWKKTDNFAAAHIVSHKKLKTVEWENHDAMGPAGSITSTAADLVPWMLVHLQKGQLNGKQIFHAETVEEMHTPSMVETPGFAEAPPIRSDTGFSYGLAWNVYHVAGHRIVEKGGARAGMRSVVTLIPDENVGVAVLANRNLTFLPEAIRAWVMEHYLDVKDSSTQEEIREMAKAVDKMFAVEPPKLNGNVHPAQLPLEQYSGDYENDLYGRLSIVAAGDQLRWVTGPAKLGGPAPHVGYDNFLLYFPEGNIALPEPATFVVNEQGVPTELITESFGTFTRVED</sequence>
<dbReference type="Pfam" id="PF11954">
    <property type="entry name" value="DUF3471"/>
    <property type="match status" value="1"/>
</dbReference>
<dbReference type="HOGENOM" id="CLU_020027_14_3_0"/>
<dbReference type="AlphaFoldDB" id="F0SIQ2"/>
<dbReference type="Proteomes" id="UP000006860">
    <property type="component" value="Chromosome"/>
</dbReference>
<organism evidence="4 5">
    <name type="scientific">Rubinisphaera brasiliensis (strain ATCC 49424 / DSM 5305 / JCM 21570 / IAM 15109 / NBRC 103401 / IFAM 1448)</name>
    <name type="common">Planctomyces brasiliensis</name>
    <dbReference type="NCBI Taxonomy" id="756272"/>
    <lineage>
        <taxon>Bacteria</taxon>
        <taxon>Pseudomonadati</taxon>
        <taxon>Planctomycetota</taxon>
        <taxon>Planctomycetia</taxon>
        <taxon>Planctomycetales</taxon>
        <taxon>Planctomycetaceae</taxon>
        <taxon>Rubinisphaera</taxon>
    </lineage>
</organism>
<gene>
    <name evidence="4" type="ordered locus">Plabr_3129</name>
</gene>
<evidence type="ECO:0000313" key="5">
    <source>
        <dbReference type="Proteomes" id="UP000006860"/>
    </source>
</evidence>
<dbReference type="Gene3D" id="2.40.128.600">
    <property type="match status" value="1"/>
</dbReference>
<proteinExistence type="predicted"/>
<protein>
    <submittedName>
        <fullName evidence="4">Beta-lactamase</fullName>
    </submittedName>
</protein>
<reference evidence="5" key="1">
    <citation type="submission" date="2011-02" db="EMBL/GenBank/DDBJ databases">
        <title>The complete genome of Planctomyces brasiliensis DSM 5305.</title>
        <authorList>
            <person name="Lucas S."/>
            <person name="Copeland A."/>
            <person name="Lapidus A."/>
            <person name="Bruce D."/>
            <person name="Goodwin L."/>
            <person name="Pitluck S."/>
            <person name="Kyrpides N."/>
            <person name="Mavromatis K."/>
            <person name="Pagani I."/>
            <person name="Ivanova N."/>
            <person name="Ovchinnikova G."/>
            <person name="Lu M."/>
            <person name="Detter J.C."/>
            <person name="Han C."/>
            <person name="Land M."/>
            <person name="Hauser L."/>
            <person name="Markowitz V."/>
            <person name="Cheng J.-F."/>
            <person name="Hugenholtz P."/>
            <person name="Woyke T."/>
            <person name="Wu D."/>
            <person name="Tindall B."/>
            <person name="Pomrenke H.G."/>
            <person name="Brambilla E."/>
            <person name="Klenk H.-P."/>
            <person name="Eisen J.A."/>
        </authorList>
    </citation>
    <scope>NUCLEOTIDE SEQUENCE [LARGE SCALE GENOMIC DNA]</scope>
    <source>
        <strain evidence="5">ATCC 49424 / DSM 5305 / JCM 21570 / NBRC 103401 / IFAM 1448</strain>
    </source>
</reference>
<dbReference type="STRING" id="756272.Plabr_3129"/>
<dbReference type="Pfam" id="PF00144">
    <property type="entry name" value="Beta-lactamase"/>
    <property type="match status" value="1"/>
</dbReference>
<feature type="signal peptide" evidence="1">
    <location>
        <begin position="1"/>
        <end position="24"/>
    </location>
</feature>
<evidence type="ECO:0000259" key="2">
    <source>
        <dbReference type="Pfam" id="PF00144"/>
    </source>
</evidence>
<dbReference type="InterPro" id="IPR012338">
    <property type="entry name" value="Beta-lactam/transpept-like"/>
</dbReference>
<dbReference type="Gene3D" id="3.40.710.10">
    <property type="entry name" value="DD-peptidase/beta-lactamase superfamily"/>
    <property type="match status" value="1"/>
</dbReference>
<feature type="domain" description="Beta-lactamase-related" evidence="2">
    <location>
        <begin position="31"/>
        <end position="360"/>
    </location>
</feature>
<keyword evidence="1" id="KW-0732">Signal</keyword>
<dbReference type="InterPro" id="IPR050491">
    <property type="entry name" value="AmpC-like"/>
</dbReference>